<gene>
    <name evidence="1" type="ORF">RO3G_13618</name>
</gene>
<dbReference type="EMBL" id="CH476743">
    <property type="protein sequence ID" value="EIE88907.1"/>
    <property type="molecule type" value="Genomic_DNA"/>
</dbReference>
<dbReference type="RefSeq" id="XP_067524303.1">
    <property type="nucleotide sequence ID" value="XM_067668202.1"/>
</dbReference>
<keyword evidence="2" id="KW-1185">Reference proteome</keyword>
<dbReference type="STRING" id="246409.I1CKC7"/>
<dbReference type="GeneID" id="93620583"/>
<evidence type="ECO:0000313" key="1">
    <source>
        <dbReference type="EMBL" id="EIE88907.1"/>
    </source>
</evidence>
<evidence type="ECO:0000313" key="2">
    <source>
        <dbReference type="Proteomes" id="UP000009138"/>
    </source>
</evidence>
<dbReference type="InParanoid" id="I1CKC7"/>
<dbReference type="VEuPathDB" id="FungiDB:RO3G_13618"/>
<name>I1CKC7_RHIO9</name>
<protein>
    <submittedName>
        <fullName evidence="1">Uncharacterized protein</fullName>
    </submittedName>
</protein>
<reference evidence="1 2" key="1">
    <citation type="journal article" date="2009" name="PLoS Genet.">
        <title>Genomic analysis of the basal lineage fungus Rhizopus oryzae reveals a whole-genome duplication.</title>
        <authorList>
            <person name="Ma L.-J."/>
            <person name="Ibrahim A.S."/>
            <person name="Skory C."/>
            <person name="Grabherr M.G."/>
            <person name="Burger G."/>
            <person name="Butler M."/>
            <person name="Elias M."/>
            <person name="Idnurm A."/>
            <person name="Lang B.F."/>
            <person name="Sone T."/>
            <person name="Abe A."/>
            <person name="Calvo S.E."/>
            <person name="Corrochano L.M."/>
            <person name="Engels R."/>
            <person name="Fu J."/>
            <person name="Hansberg W."/>
            <person name="Kim J.-M."/>
            <person name="Kodira C.D."/>
            <person name="Koehrsen M.J."/>
            <person name="Liu B."/>
            <person name="Miranda-Saavedra D."/>
            <person name="O'Leary S."/>
            <person name="Ortiz-Castellanos L."/>
            <person name="Poulter R."/>
            <person name="Rodriguez-Romero J."/>
            <person name="Ruiz-Herrera J."/>
            <person name="Shen Y.-Q."/>
            <person name="Zeng Q."/>
            <person name="Galagan J."/>
            <person name="Birren B.W."/>
            <person name="Cuomo C.A."/>
            <person name="Wickes B.L."/>
        </authorList>
    </citation>
    <scope>NUCLEOTIDE SEQUENCE [LARGE SCALE GENOMIC DNA]</scope>
    <source>
        <strain evidence="2">RA 99-880 / ATCC MYA-4621 / FGSC 9543 / NRRL 43880</strain>
    </source>
</reference>
<dbReference type="OrthoDB" id="434939at2759"/>
<proteinExistence type="predicted"/>
<dbReference type="Proteomes" id="UP000009138">
    <property type="component" value="Unassembled WGS sequence"/>
</dbReference>
<accession>I1CKC7</accession>
<dbReference type="SMART" id="SM01161">
    <property type="entry name" value="DUF1767"/>
    <property type="match status" value="1"/>
</dbReference>
<organism evidence="1 2">
    <name type="scientific">Rhizopus delemar (strain RA 99-880 / ATCC MYA-4621 / FGSC 9543 / NRRL 43880)</name>
    <name type="common">Mucormycosis agent</name>
    <name type="synonym">Rhizopus arrhizus var. delemar</name>
    <dbReference type="NCBI Taxonomy" id="246409"/>
    <lineage>
        <taxon>Eukaryota</taxon>
        <taxon>Fungi</taxon>
        <taxon>Fungi incertae sedis</taxon>
        <taxon>Mucoromycota</taxon>
        <taxon>Mucoromycotina</taxon>
        <taxon>Mucoromycetes</taxon>
        <taxon>Mucorales</taxon>
        <taxon>Mucorineae</taxon>
        <taxon>Rhizopodaceae</taxon>
        <taxon>Rhizopus</taxon>
    </lineage>
</organism>
<sequence>MAEFPTVEEFESRGWYLSKEGIEYIASENEGLNSIKDYIEAAKDMDISLLTTQGFNKTNEKLKEIPSPVVLQVVEVRNIAVPSIHQNDNPRLLQVTLTDGAKKKLKAIEIHEKVDCLRQGN</sequence>
<dbReference type="OMA" id="WCISQEG"/>
<dbReference type="AlphaFoldDB" id="I1CKC7"/>